<dbReference type="AlphaFoldDB" id="A0AAV5RHL2"/>
<evidence type="ECO:0000259" key="5">
    <source>
        <dbReference type="SMART" id="SM00454"/>
    </source>
</evidence>
<evidence type="ECO:0000256" key="3">
    <source>
        <dbReference type="ARBA" id="ARBA00022884"/>
    </source>
</evidence>
<comment type="caution">
    <text evidence="6">The sequence shown here is derived from an EMBL/GenBank/DDBJ whole genome shotgun (WGS) entry which is preliminary data.</text>
</comment>
<evidence type="ECO:0000313" key="7">
    <source>
        <dbReference type="Proteomes" id="UP001362899"/>
    </source>
</evidence>
<dbReference type="SUPFAM" id="SSF47769">
    <property type="entry name" value="SAM/Pointed domain"/>
    <property type="match status" value="1"/>
</dbReference>
<proteinExistence type="predicted"/>
<dbReference type="PANTHER" id="PTHR12515:SF5">
    <property type="entry name" value="PROTEIN SMAUG"/>
    <property type="match status" value="1"/>
</dbReference>
<dbReference type="EMBL" id="BTGC01000003">
    <property type="protein sequence ID" value="GMM50633.1"/>
    <property type="molecule type" value="Genomic_DNA"/>
</dbReference>
<dbReference type="Pfam" id="PF07647">
    <property type="entry name" value="SAM_2"/>
    <property type="match status" value="1"/>
</dbReference>
<feature type="compositionally biased region" description="Polar residues" evidence="4">
    <location>
        <begin position="16"/>
        <end position="26"/>
    </location>
</feature>
<dbReference type="Proteomes" id="UP001362899">
    <property type="component" value="Unassembled WGS sequence"/>
</dbReference>
<accession>A0AAV5RHL2</accession>
<feature type="region of interest" description="Disordered" evidence="4">
    <location>
        <begin position="422"/>
        <end position="487"/>
    </location>
</feature>
<dbReference type="Gene3D" id="1.10.150.50">
    <property type="entry name" value="Transcription Factor, Ets-1"/>
    <property type="match status" value="1"/>
</dbReference>
<feature type="region of interest" description="Disordered" evidence="4">
    <location>
        <begin position="194"/>
        <end position="247"/>
    </location>
</feature>
<evidence type="ECO:0000313" key="6">
    <source>
        <dbReference type="EMBL" id="GMM50633.1"/>
    </source>
</evidence>
<organism evidence="6 7">
    <name type="scientific">Starmerella bacillaris</name>
    <name type="common">Yeast</name>
    <name type="synonym">Candida zemplinina</name>
    <dbReference type="NCBI Taxonomy" id="1247836"/>
    <lineage>
        <taxon>Eukaryota</taxon>
        <taxon>Fungi</taxon>
        <taxon>Dikarya</taxon>
        <taxon>Ascomycota</taxon>
        <taxon>Saccharomycotina</taxon>
        <taxon>Dipodascomycetes</taxon>
        <taxon>Dipodascales</taxon>
        <taxon>Trichomonascaceae</taxon>
        <taxon>Starmerella</taxon>
    </lineage>
</organism>
<feature type="region of interest" description="Disordered" evidence="4">
    <location>
        <begin position="1"/>
        <end position="83"/>
    </location>
</feature>
<dbReference type="InterPro" id="IPR001660">
    <property type="entry name" value="SAM"/>
</dbReference>
<protein>
    <submittedName>
        <fullName evidence="6">Vts1 protein</fullName>
    </submittedName>
</protein>
<evidence type="ECO:0000256" key="2">
    <source>
        <dbReference type="ARBA" id="ARBA00022490"/>
    </source>
</evidence>
<comment type="subcellular location">
    <subcellularLocation>
        <location evidence="1">Cytoplasm</location>
    </subcellularLocation>
</comment>
<dbReference type="SMART" id="SM00454">
    <property type="entry name" value="SAM"/>
    <property type="match status" value="1"/>
</dbReference>
<keyword evidence="2" id="KW-0963">Cytoplasm</keyword>
<dbReference type="InterPro" id="IPR013761">
    <property type="entry name" value="SAM/pointed_sf"/>
</dbReference>
<dbReference type="GO" id="GO:0000932">
    <property type="term" value="C:P-body"/>
    <property type="evidence" value="ECO:0007669"/>
    <property type="project" value="TreeGrafter"/>
</dbReference>
<gene>
    <name evidence="6" type="ORF">DASB73_015910</name>
</gene>
<dbReference type="PANTHER" id="PTHR12515">
    <property type="entry name" value="STERILE ALPHA MOTIF DOMAIN CONTAINING PROTEIN 4-RELATED"/>
    <property type="match status" value="1"/>
</dbReference>
<feature type="domain" description="SAM" evidence="5">
    <location>
        <begin position="491"/>
        <end position="555"/>
    </location>
</feature>
<reference evidence="6 7" key="1">
    <citation type="journal article" date="2023" name="Elife">
        <title>Identification of key yeast species and microbe-microbe interactions impacting larval growth of Drosophila in the wild.</title>
        <authorList>
            <person name="Mure A."/>
            <person name="Sugiura Y."/>
            <person name="Maeda R."/>
            <person name="Honda K."/>
            <person name="Sakurai N."/>
            <person name="Takahashi Y."/>
            <person name="Watada M."/>
            <person name="Katoh T."/>
            <person name="Gotoh A."/>
            <person name="Gotoh Y."/>
            <person name="Taniguchi I."/>
            <person name="Nakamura K."/>
            <person name="Hayashi T."/>
            <person name="Katayama T."/>
            <person name="Uemura T."/>
            <person name="Hattori Y."/>
        </authorList>
    </citation>
    <scope>NUCLEOTIDE SEQUENCE [LARGE SCALE GENOMIC DNA]</scope>
    <source>
        <strain evidence="6 7">SB-73</strain>
    </source>
</reference>
<dbReference type="GO" id="GO:0000289">
    <property type="term" value="P:nuclear-transcribed mRNA poly(A) tail shortening"/>
    <property type="evidence" value="ECO:0007669"/>
    <property type="project" value="TreeGrafter"/>
</dbReference>
<feature type="compositionally biased region" description="Low complexity" evidence="4">
    <location>
        <begin position="49"/>
        <end position="68"/>
    </location>
</feature>
<feature type="compositionally biased region" description="Polar residues" evidence="4">
    <location>
        <begin position="450"/>
        <end position="464"/>
    </location>
</feature>
<feature type="compositionally biased region" description="Basic and acidic residues" evidence="4">
    <location>
        <begin position="348"/>
        <end position="367"/>
    </location>
</feature>
<name>A0AAV5RHL2_STABA</name>
<evidence type="ECO:0000256" key="4">
    <source>
        <dbReference type="SAM" id="MobiDB-lite"/>
    </source>
</evidence>
<dbReference type="GO" id="GO:0003729">
    <property type="term" value="F:mRNA binding"/>
    <property type="evidence" value="ECO:0007669"/>
    <property type="project" value="TreeGrafter"/>
</dbReference>
<feature type="region of interest" description="Disordered" evidence="4">
    <location>
        <begin position="348"/>
        <end position="398"/>
    </location>
</feature>
<evidence type="ECO:0000256" key="1">
    <source>
        <dbReference type="ARBA" id="ARBA00004496"/>
    </source>
</evidence>
<dbReference type="InterPro" id="IPR050897">
    <property type="entry name" value="SMAUG/VTS1_RNA-bind"/>
</dbReference>
<sequence length="578" mass="63138">MSSERGDSPQAGRRPSLTTLGASGSNPVGPRLPAFTEIDSPAANKKPKANSVSSGSASTGPAGSGPDSNTYATPLNSSTSEQRSSTSFWLDLKGVESWFDSLEPAERVTLISSLLTRSSESQLRQYESIIRQTTQTFYHAPVTSVHSVNSVISRQRNVGNAPVSRLNALSAGNSSPTNTYLSAYDHDMQEELFSGKSVNNNTSPPKERDRYPRTSSPLSVPHSAPAPAPAPGTQNGQPFPSLMNPTPLSQFKASANDLYTQAFLPLPRSANYSPWLDSLRPQSAEVWSESLLGSPTIQTVHHELPTVKSEQMLSSSTPNSRSMGIPMQPWRAPLAQPMHMSPVTAKAGLKDIREKDLENERDKESQKYKQPKAQAQQAPFGPSQSIRPTMQLSPQSLKSSLSSIHINETTTTTDQAMYAFSKPLKPYRQSNSPIGQVPDKDKEKRGPISAHSNQRPQTAPTSRDNSQHPSRESSPGPAPPKETRSKRSMYIDIELLSDIGAWLRSCRLHKYTGNLSGMTWQEVILLDNHDLELRGVNALGARRKLLKMFEEVREACESGLLPENSNGADCAHNNPDHK</sequence>
<keyword evidence="7" id="KW-1185">Reference proteome</keyword>
<keyword evidence="3" id="KW-0694">RNA-binding</keyword>
<feature type="compositionally biased region" description="Polar residues" evidence="4">
    <location>
        <begin position="232"/>
        <end position="247"/>
    </location>
</feature>